<organism evidence="1 2">
    <name type="scientific">Golovinomyces cichoracearum</name>
    <dbReference type="NCBI Taxonomy" id="62708"/>
    <lineage>
        <taxon>Eukaryota</taxon>
        <taxon>Fungi</taxon>
        <taxon>Dikarya</taxon>
        <taxon>Ascomycota</taxon>
        <taxon>Pezizomycotina</taxon>
        <taxon>Leotiomycetes</taxon>
        <taxon>Erysiphales</taxon>
        <taxon>Erysiphaceae</taxon>
        <taxon>Golovinomyces</taxon>
    </lineage>
</organism>
<dbReference type="SUPFAM" id="SSF55620">
    <property type="entry name" value="Tetrahydrobiopterin biosynthesis enzymes-like"/>
    <property type="match status" value="1"/>
</dbReference>
<dbReference type="Gene3D" id="3.10.270.10">
    <property type="entry name" value="Urate Oxidase"/>
    <property type="match status" value="1"/>
</dbReference>
<evidence type="ECO:0000313" key="2">
    <source>
        <dbReference type="Proteomes" id="UP000285326"/>
    </source>
</evidence>
<evidence type="ECO:0000313" key="1">
    <source>
        <dbReference type="EMBL" id="RKF73052.1"/>
    </source>
</evidence>
<name>A0A420IEY0_9PEZI</name>
<dbReference type="GO" id="GO:0019628">
    <property type="term" value="P:urate catabolic process"/>
    <property type="evidence" value="ECO:0007669"/>
    <property type="project" value="UniProtKB-UniPathway"/>
</dbReference>
<dbReference type="Proteomes" id="UP000285326">
    <property type="component" value="Unassembled WGS sequence"/>
</dbReference>
<reference evidence="1 2" key="1">
    <citation type="journal article" date="2018" name="BMC Genomics">
        <title>Comparative genome analyses reveal sequence features reflecting distinct modes of host-adaptation between dicot and monocot powdery mildew.</title>
        <authorList>
            <person name="Wu Y."/>
            <person name="Ma X."/>
            <person name="Pan Z."/>
            <person name="Kale S.D."/>
            <person name="Song Y."/>
            <person name="King H."/>
            <person name="Zhang Q."/>
            <person name="Presley C."/>
            <person name="Deng X."/>
            <person name="Wei C.I."/>
            <person name="Xiao S."/>
        </authorList>
    </citation>
    <scope>NUCLEOTIDE SEQUENCE [LARGE SCALE GENOMIC DNA]</scope>
    <source>
        <strain evidence="1">UMSG1</strain>
    </source>
</reference>
<gene>
    <name evidence="1" type="ORF">GcM1_246219</name>
</gene>
<dbReference type="EMBL" id="MCBS01024604">
    <property type="protein sequence ID" value="RKF73052.1"/>
    <property type="molecule type" value="Genomic_DNA"/>
</dbReference>
<dbReference type="AlphaFoldDB" id="A0A420IEY0"/>
<comment type="caution">
    <text evidence="1">The sequence shown here is derived from an EMBL/GenBank/DDBJ whole genome shotgun (WGS) entry which is preliminary data.</text>
</comment>
<proteinExistence type="predicted"/>
<dbReference type="UniPathway" id="UPA00394">
    <property type="reaction ID" value="UER00650"/>
</dbReference>
<protein>
    <submittedName>
        <fullName evidence="1">Uricase</fullName>
    </submittedName>
</protein>
<accession>A0A420IEY0</accession>
<sequence>MAVVNSARYWKDNDRICKFKRDEETGVQIVVKIKIGVRLKDAINSSDIIAINAMKNVVYVKATENPVSPPELFGCILGDHFMENTLIQLVQK</sequence>